<feature type="compositionally biased region" description="Polar residues" evidence="1">
    <location>
        <begin position="148"/>
        <end position="160"/>
    </location>
</feature>
<feature type="region of interest" description="Disordered" evidence="1">
    <location>
        <begin position="140"/>
        <end position="172"/>
    </location>
</feature>
<reference evidence="2" key="1">
    <citation type="submission" date="2022-08" db="UniProtKB">
        <authorList>
            <consortium name="EnsemblMetazoa"/>
        </authorList>
    </citation>
    <scope>IDENTIFICATION</scope>
    <source>
        <strain evidence="2">EBRO</strain>
    </source>
</reference>
<organism evidence="2">
    <name type="scientific">Anopheles atroparvus</name>
    <name type="common">European mosquito</name>
    <dbReference type="NCBI Taxonomy" id="41427"/>
    <lineage>
        <taxon>Eukaryota</taxon>
        <taxon>Metazoa</taxon>
        <taxon>Ecdysozoa</taxon>
        <taxon>Arthropoda</taxon>
        <taxon>Hexapoda</taxon>
        <taxon>Insecta</taxon>
        <taxon>Pterygota</taxon>
        <taxon>Neoptera</taxon>
        <taxon>Endopterygota</taxon>
        <taxon>Diptera</taxon>
        <taxon>Nematocera</taxon>
        <taxon>Culicoidea</taxon>
        <taxon>Culicidae</taxon>
        <taxon>Anophelinae</taxon>
        <taxon>Anopheles</taxon>
    </lineage>
</organism>
<sequence length="172" mass="18515">MSSQEQARACVEKHQGKHGKTIEGVYYTFDIQLLDGAMQRDDPKPRAQAEPANGESSKKPGQVAEAPRTNTRTAGSANCTRSGEQPPSLISEETIVVESEAPPAATCDEQDDEIVFITPLVLPTLPILTNMSSFAVGKRGLCDDTESDASSTSQGSTTKRSSVRHRKNPKVK</sequence>
<evidence type="ECO:0000256" key="1">
    <source>
        <dbReference type="SAM" id="MobiDB-lite"/>
    </source>
</evidence>
<dbReference type="VEuPathDB" id="VectorBase:AATE005854"/>
<feature type="region of interest" description="Disordered" evidence="1">
    <location>
        <begin position="37"/>
        <end position="90"/>
    </location>
</feature>
<feature type="compositionally biased region" description="Polar residues" evidence="1">
    <location>
        <begin position="68"/>
        <end position="85"/>
    </location>
</feature>
<proteinExistence type="predicted"/>
<feature type="compositionally biased region" description="Basic and acidic residues" evidence="1">
    <location>
        <begin position="38"/>
        <end position="47"/>
    </location>
</feature>
<feature type="compositionally biased region" description="Basic residues" evidence="1">
    <location>
        <begin position="161"/>
        <end position="172"/>
    </location>
</feature>
<evidence type="ECO:0000313" key="2">
    <source>
        <dbReference type="EnsemblMetazoa" id="AATE005854-PA.1"/>
    </source>
</evidence>
<dbReference type="AlphaFoldDB" id="A0A182IUR4"/>
<name>A0A182IUR4_ANOAO</name>
<protein>
    <submittedName>
        <fullName evidence="2">Uncharacterized protein</fullName>
    </submittedName>
</protein>
<accession>A0A182IUR4</accession>
<dbReference type="EnsemblMetazoa" id="AATE005854-RA">
    <property type="protein sequence ID" value="AATE005854-PA.1"/>
    <property type="gene ID" value="AATE005854"/>
</dbReference>
<dbReference type="EMBL" id="AXCP01008731">
    <property type="status" value="NOT_ANNOTATED_CDS"/>
    <property type="molecule type" value="Genomic_DNA"/>
</dbReference>